<dbReference type="AlphaFoldDB" id="A0A0F9PKT7"/>
<dbReference type="SUPFAM" id="SSF47413">
    <property type="entry name" value="lambda repressor-like DNA-binding domains"/>
    <property type="match status" value="1"/>
</dbReference>
<dbReference type="Pfam" id="PF07883">
    <property type="entry name" value="Cupin_2"/>
    <property type="match status" value="1"/>
</dbReference>
<reference evidence="3" key="1">
    <citation type="journal article" date="2015" name="Nature">
        <title>Complex archaea that bridge the gap between prokaryotes and eukaryotes.</title>
        <authorList>
            <person name="Spang A."/>
            <person name="Saw J.H."/>
            <person name="Jorgensen S.L."/>
            <person name="Zaremba-Niedzwiedzka K."/>
            <person name="Martijn J."/>
            <person name="Lind A.E."/>
            <person name="van Eijk R."/>
            <person name="Schleper C."/>
            <person name="Guy L."/>
            <person name="Ettema T.J."/>
        </authorList>
    </citation>
    <scope>NUCLEOTIDE SEQUENCE</scope>
</reference>
<dbReference type="CDD" id="cd00093">
    <property type="entry name" value="HTH_XRE"/>
    <property type="match status" value="1"/>
</dbReference>
<gene>
    <name evidence="3" type="ORF">LCGC14_0813880</name>
</gene>
<dbReference type="InterPro" id="IPR014710">
    <property type="entry name" value="RmlC-like_jellyroll"/>
</dbReference>
<dbReference type="PANTHER" id="PTHR46797:SF2">
    <property type="entry name" value="TRANSCRIPTIONAL REGULATOR"/>
    <property type="match status" value="1"/>
</dbReference>
<dbReference type="SMART" id="SM00530">
    <property type="entry name" value="HTH_XRE"/>
    <property type="match status" value="1"/>
</dbReference>
<dbReference type="InterPro" id="IPR010982">
    <property type="entry name" value="Lambda_DNA-bd_dom_sf"/>
</dbReference>
<sequence>MNMDNLDKPITSALDELGDRIRALRTERGMTLQELSQASQVSVAMLSHIELSRSAPSIKVLDRIRSALNVSFSSFFDDVEDSPKSASTPVVTRSDQRPILRFDATGLVKELLSPSRGARMEMMMLILEPGGYSGVEPWRRIGEKCGIVLEGSFELQLGSQIYSMSENDAFQFDGAIPHSFRNTRDGQSKIMWIILSEEHG</sequence>
<dbReference type="GO" id="GO:0005829">
    <property type="term" value="C:cytosol"/>
    <property type="evidence" value="ECO:0007669"/>
    <property type="project" value="TreeGrafter"/>
</dbReference>
<feature type="domain" description="HTH cro/C1-type" evidence="2">
    <location>
        <begin position="21"/>
        <end position="75"/>
    </location>
</feature>
<dbReference type="InterPro" id="IPR011051">
    <property type="entry name" value="RmlC_Cupin_sf"/>
</dbReference>
<evidence type="ECO:0000259" key="2">
    <source>
        <dbReference type="PROSITE" id="PS50943"/>
    </source>
</evidence>
<keyword evidence="1" id="KW-0238">DNA-binding</keyword>
<organism evidence="3">
    <name type="scientific">marine sediment metagenome</name>
    <dbReference type="NCBI Taxonomy" id="412755"/>
    <lineage>
        <taxon>unclassified sequences</taxon>
        <taxon>metagenomes</taxon>
        <taxon>ecological metagenomes</taxon>
    </lineage>
</organism>
<dbReference type="InterPro" id="IPR050807">
    <property type="entry name" value="TransReg_Diox_bact_type"/>
</dbReference>
<dbReference type="EMBL" id="LAZR01002253">
    <property type="protein sequence ID" value="KKN32430.1"/>
    <property type="molecule type" value="Genomic_DNA"/>
</dbReference>
<dbReference type="Gene3D" id="2.60.120.10">
    <property type="entry name" value="Jelly Rolls"/>
    <property type="match status" value="1"/>
</dbReference>
<dbReference type="Pfam" id="PF01381">
    <property type="entry name" value="HTH_3"/>
    <property type="match status" value="1"/>
</dbReference>
<dbReference type="CDD" id="cd02209">
    <property type="entry name" value="cupin_XRE_C"/>
    <property type="match status" value="1"/>
</dbReference>
<evidence type="ECO:0000313" key="3">
    <source>
        <dbReference type="EMBL" id="KKN32430.1"/>
    </source>
</evidence>
<dbReference type="GO" id="GO:0003700">
    <property type="term" value="F:DNA-binding transcription factor activity"/>
    <property type="evidence" value="ECO:0007669"/>
    <property type="project" value="TreeGrafter"/>
</dbReference>
<comment type="caution">
    <text evidence="3">The sequence shown here is derived from an EMBL/GenBank/DDBJ whole genome shotgun (WGS) entry which is preliminary data.</text>
</comment>
<accession>A0A0F9PKT7</accession>
<dbReference type="InterPro" id="IPR001387">
    <property type="entry name" value="Cro/C1-type_HTH"/>
</dbReference>
<dbReference type="InterPro" id="IPR013096">
    <property type="entry name" value="Cupin_2"/>
</dbReference>
<dbReference type="PANTHER" id="PTHR46797">
    <property type="entry name" value="HTH-TYPE TRANSCRIPTIONAL REGULATOR"/>
    <property type="match status" value="1"/>
</dbReference>
<proteinExistence type="predicted"/>
<protein>
    <recommendedName>
        <fullName evidence="2">HTH cro/C1-type domain-containing protein</fullName>
    </recommendedName>
</protein>
<evidence type="ECO:0000256" key="1">
    <source>
        <dbReference type="ARBA" id="ARBA00023125"/>
    </source>
</evidence>
<dbReference type="GO" id="GO:0003677">
    <property type="term" value="F:DNA binding"/>
    <property type="evidence" value="ECO:0007669"/>
    <property type="project" value="UniProtKB-KW"/>
</dbReference>
<dbReference type="SUPFAM" id="SSF51182">
    <property type="entry name" value="RmlC-like cupins"/>
    <property type="match status" value="1"/>
</dbReference>
<name>A0A0F9PKT7_9ZZZZ</name>
<dbReference type="PROSITE" id="PS50943">
    <property type="entry name" value="HTH_CROC1"/>
    <property type="match status" value="1"/>
</dbReference>
<dbReference type="Gene3D" id="1.10.260.40">
    <property type="entry name" value="lambda repressor-like DNA-binding domains"/>
    <property type="match status" value="1"/>
</dbReference>